<evidence type="ECO:0000256" key="1">
    <source>
        <dbReference type="SAM" id="MobiDB-lite"/>
    </source>
</evidence>
<evidence type="ECO:0000313" key="3">
    <source>
        <dbReference type="Proteomes" id="UP000828390"/>
    </source>
</evidence>
<sequence>MYVTKTDKTEKDSNTDTVHSDENSVVKEDALSCFHNISNWLKNTYNLSRSTASEILVFMVHDLDRRYRTEILNAHPLSYAMKGPNLSNDRFSAAIWHTIEVCESTSLNVLATSIDGKWHRIGVRGLDYEPLIIYQLQRDIWKSHSKYKQELLAELKSLAAVKSIDDVQV</sequence>
<name>A0A9D4BE29_DREPO</name>
<organism evidence="2 3">
    <name type="scientific">Dreissena polymorpha</name>
    <name type="common">Zebra mussel</name>
    <name type="synonym">Mytilus polymorpha</name>
    <dbReference type="NCBI Taxonomy" id="45954"/>
    <lineage>
        <taxon>Eukaryota</taxon>
        <taxon>Metazoa</taxon>
        <taxon>Spiralia</taxon>
        <taxon>Lophotrochozoa</taxon>
        <taxon>Mollusca</taxon>
        <taxon>Bivalvia</taxon>
        <taxon>Autobranchia</taxon>
        <taxon>Heteroconchia</taxon>
        <taxon>Euheterodonta</taxon>
        <taxon>Imparidentia</taxon>
        <taxon>Neoheterodontei</taxon>
        <taxon>Myida</taxon>
        <taxon>Dreissenoidea</taxon>
        <taxon>Dreissenidae</taxon>
        <taxon>Dreissena</taxon>
    </lineage>
</organism>
<dbReference type="AlphaFoldDB" id="A0A9D4BE29"/>
<protein>
    <submittedName>
        <fullName evidence="2">Uncharacterized protein</fullName>
    </submittedName>
</protein>
<dbReference type="Proteomes" id="UP000828390">
    <property type="component" value="Unassembled WGS sequence"/>
</dbReference>
<feature type="region of interest" description="Disordered" evidence="1">
    <location>
        <begin position="1"/>
        <end position="21"/>
    </location>
</feature>
<evidence type="ECO:0000313" key="2">
    <source>
        <dbReference type="EMBL" id="KAH3699510.1"/>
    </source>
</evidence>
<reference evidence="2" key="1">
    <citation type="journal article" date="2019" name="bioRxiv">
        <title>The Genome of the Zebra Mussel, Dreissena polymorpha: A Resource for Invasive Species Research.</title>
        <authorList>
            <person name="McCartney M.A."/>
            <person name="Auch B."/>
            <person name="Kono T."/>
            <person name="Mallez S."/>
            <person name="Zhang Y."/>
            <person name="Obille A."/>
            <person name="Becker A."/>
            <person name="Abrahante J.E."/>
            <person name="Garbe J."/>
            <person name="Badalamenti J.P."/>
            <person name="Herman A."/>
            <person name="Mangelson H."/>
            <person name="Liachko I."/>
            <person name="Sullivan S."/>
            <person name="Sone E.D."/>
            <person name="Koren S."/>
            <person name="Silverstein K.A.T."/>
            <person name="Beckman K.B."/>
            <person name="Gohl D.M."/>
        </authorList>
    </citation>
    <scope>NUCLEOTIDE SEQUENCE</scope>
    <source>
        <strain evidence="2">Duluth1</strain>
        <tissue evidence="2">Whole animal</tissue>
    </source>
</reference>
<reference evidence="2" key="2">
    <citation type="submission" date="2020-11" db="EMBL/GenBank/DDBJ databases">
        <authorList>
            <person name="McCartney M.A."/>
            <person name="Auch B."/>
            <person name="Kono T."/>
            <person name="Mallez S."/>
            <person name="Becker A."/>
            <person name="Gohl D.M."/>
            <person name="Silverstein K.A.T."/>
            <person name="Koren S."/>
            <person name="Bechman K.B."/>
            <person name="Herman A."/>
            <person name="Abrahante J.E."/>
            <person name="Garbe J."/>
        </authorList>
    </citation>
    <scope>NUCLEOTIDE SEQUENCE</scope>
    <source>
        <strain evidence="2">Duluth1</strain>
        <tissue evidence="2">Whole animal</tissue>
    </source>
</reference>
<keyword evidence="3" id="KW-1185">Reference proteome</keyword>
<dbReference type="EMBL" id="JAIWYP010000015">
    <property type="protein sequence ID" value="KAH3699510.1"/>
    <property type="molecule type" value="Genomic_DNA"/>
</dbReference>
<accession>A0A9D4BE29</accession>
<gene>
    <name evidence="2" type="ORF">DPMN_074466</name>
</gene>
<proteinExistence type="predicted"/>
<comment type="caution">
    <text evidence="2">The sequence shown here is derived from an EMBL/GenBank/DDBJ whole genome shotgun (WGS) entry which is preliminary data.</text>
</comment>